<reference evidence="2" key="1">
    <citation type="submission" date="2018-02" db="EMBL/GenBank/DDBJ databases">
        <title>Rhizophora mucronata_Transcriptome.</title>
        <authorList>
            <person name="Meera S.P."/>
            <person name="Sreeshan A."/>
            <person name="Augustine A."/>
        </authorList>
    </citation>
    <scope>NUCLEOTIDE SEQUENCE</scope>
    <source>
        <tissue evidence="2">Leaf</tissue>
    </source>
</reference>
<name>A0A2P2LM50_RHIMU</name>
<feature type="transmembrane region" description="Helical" evidence="1">
    <location>
        <begin position="134"/>
        <end position="155"/>
    </location>
</feature>
<protein>
    <submittedName>
        <fullName evidence="2">Uncharacterized protein</fullName>
    </submittedName>
</protein>
<accession>A0A2P2LM50</accession>
<evidence type="ECO:0000256" key="1">
    <source>
        <dbReference type="SAM" id="Phobius"/>
    </source>
</evidence>
<keyword evidence="1" id="KW-0472">Membrane</keyword>
<sequence>MALFGFRLQKFCFPQYHTTQYHVLCSIFVNITKICTGVTAVCWRQTNTSVGLSCIWSTMTKTILHDCRQCIPGNSKPGTADICIPTINPGQFNLLLKKLQASFLGITRTTVDINYVYTTPNTHTQEKHLLDNTWIQLFLHNSIIVTLHCGVLNFYSTKRILRKLNLLGLICTF</sequence>
<keyword evidence="1" id="KW-0812">Transmembrane</keyword>
<dbReference type="AlphaFoldDB" id="A0A2P2LM50"/>
<keyword evidence="1" id="KW-1133">Transmembrane helix</keyword>
<dbReference type="EMBL" id="GGEC01038566">
    <property type="protein sequence ID" value="MBX19050.1"/>
    <property type="molecule type" value="Transcribed_RNA"/>
</dbReference>
<dbReference type="EMBL" id="GGEC01038567">
    <property type="protein sequence ID" value="MBX19051.1"/>
    <property type="molecule type" value="Transcribed_RNA"/>
</dbReference>
<organism evidence="2">
    <name type="scientific">Rhizophora mucronata</name>
    <name type="common">Asiatic mangrove</name>
    <dbReference type="NCBI Taxonomy" id="61149"/>
    <lineage>
        <taxon>Eukaryota</taxon>
        <taxon>Viridiplantae</taxon>
        <taxon>Streptophyta</taxon>
        <taxon>Embryophyta</taxon>
        <taxon>Tracheophyta</taxon>
        <taxon>Spermatophyta</taxon>
        <taxon>Magnoliopsida</taxon>
        <taxon>eudicotyledons</taxon>
        <taxon>Gunneridae</taxon>
        <taxon>Pentapetalae</taxon>
        <taxon>rosids</taxon>
        <taxon>fabids</taxon>
        <taxon>Malpighiales</taxon>
        <taxon>Rhizophoraceae</taxon>
        <taxon>Rhizophora</taxon>
    </lineage>
</organism>
<evidence type="ECO:0000313" key="2">
    <source>
        <dbReference type="EMBL" id="MBX19050.1"/>
    </source>
</evidence>
<proteinExistence type="predicted"/>